<protein>
    <submittedName>
        <fullName evidence="1">Uncharacterized protein</fullName>
    </submittedName>
</protein>
<dbReference type="OrthoDB" id="2155101at2759"/>
<dbReference type="InterPro" id="IPR024242">
    <property type="entry name" value="NCE101"/>
</dbReference>
<dbReference type="PANTHER" id="PTHR28011">
    <property type="entry name" value="NON-CLASSICAL EXPORT PROTEIN 1"/>
    <property type="match status" value="1"/>
</dbReference>
<name>A0A5E8C2X9_9ASCO</name>
<dbReference type="AlphaFoldDB" id="A0A5E8C2X9"/>
<evidence type="ECO:0000313" key="2">
    <source>
        <dbReference type="Proteomes" id="UP000398389"/>
    </source>
</evidence>
<dbReference type="RefSeq" id="XP_031856437.1">
    <property type="nucleotide sequence ID" value="XM_032000546.1"/>
</dbReference>
<gene>
    <name evidence="1" type="ORF">SAPINGB_P005832</name>
</gene>
<keyword evidence="2" id="KW-1185">Reference proteome</keyword>
<dbReference type="GeneID" id="43584646"/>
<organism evidence="1 2">
    <name type="scientific">Magnusiomyces paraingens</name>
    <dbReference type="NCBI Taxonomy" id="2606893"/>
    <lineage>
        <taxon>Eukaryota</taxon>
        <taxon>Fungi</taxon>
        <taxon>Dikarya</taxon>
        <taxon>Ascomycota</taxon>
        <taxon>Saccharomycotina</taxon>
        <taxon>Dipodascomycetes</taxon>
        <taxon>Dipodascales</taxon>
        <taxon>Dipodascaceae</taxon>
        <taxon>Magnusiomyces</taxon>
    </lineage>
</organism>
<evidence type="ECO:0000313" key="1">
    <source>
        <dbReference type="EMBL" id="VVT57712.1"/>
    </source>
</evidence>
<dbReference type="PANTHER" id="PTHR28011:SF1">
    <property type="entry name" value="NON-CLASSICAL EXPORT PROTEIN 1"/>
    <property type="match status" value="1"/>
</dbReference>
<dbReference type="GO" id="GO:0009306">
    <property type="term" value="P:protein secretion"/>
    <property type="evidence" value="ECO:0007669"/>
    <property type="project" value="InterPro"/>
</dbReference>
<dbReference type="EMBL" id="CABVLU010000005">
    <property type="protein sequence ID" value="VVT57712.1"/>
    <property type="molecule type" value="Genomic_DNA"/>
</dbReference>
<dbReference type="Proteomes" id="UP000398389">
    <property type="component" value="Unassembled WGS sequence"/>
</dbReference>
<dbReference type="Pfam" id="PF11654">
    <property type="entry name" value="NCE101"/>
    <property type="match status" value="1"/>
</dbReference>
<accession>A0A5E8C2X9</accession>
<sequence length="77" mass="8292">MAAQPIIKYPYLISKTLDPIFGFAVGIMAFGTYEKRVGREDGHTLKDLVMAKFIGTKAEPAVVETSSATPETAAKSN</sequence>
<reference evidence="1 2" key="1">
    <citation type="submission" date="2019-09" db="EMBL/GenBank/DDBJ databases">
        <authorList>
            <person name="Brejova B."/>
        </authorList>
    </citation>
    <scope>NUCLEOTIDE SEQUENCE [LARGE SCALE GENOMIC DNA]</scope>
</reference>
<proteinExistence type="predicted"/>